<gene>
    <name evidence="2" type="ORF">Aco03nite_101070</name>
</gene>
<evidence type="ECO:0000313" key="2">
    <source>
        <dbReference type="EMBL" id="GID61703.1"/>
    </source>
</evidence>
<feature type="domain" description="GAF" evidence="1">
    <location>
        <begin position="27"/>
        <end position="160"/>
    </location>
</feature>
<dbReference type="InterPro" id="IPR029016">
    <property type="entry name" value="GAF-like_dom_sf"/>
</dbReference>
<sequence length="168" mass="18305">MNTELFDRLGMPARIKEIAEYDIYSTDLRARLDTLAECSARLVEAPVSLVSVVLDTSQFIIGSYGVSGWVAYAQGTPAEWAICTHTVLAGKPYCVVDVLEDPEHAENPLVRMTGMRSYLGVPLIGFGGQTLGAMCVIDARPRVFTDVDKAVLDDGAEQAMKLLEAHRV</sequence>
<dbReference type="Gene3D" id="3.30.450.40">
    <property type="match status" value="1"/>
</dbReference>
<dbReference type="Pfam" id="PF01590">
    <property type="entry name" value="GAF"/>
    <property type="match status" value="1"/>
</dbReference>
<evidence type="ECO:0000259" key="1">
    <source>
        <dbReference type="Pfam" id="PF01590"/>
    </source>
</evidence>
<dbReference type="RefSeq" id="WP_203809930.1">
    <property type="nucleotide sequence ID" value="NZ_BAAAQE010000058.1"/>
</dbReference>
<dbReference type="PANTHER" id="PTHR43102:SF2">
    <property type="entry name" value="GAF DOMAIN-CONTAINING PROTEIN"/>
    <property type="match status" value="1"/>
</dbReference>
<keyword evidence="3" id="KW-1185">Reference proteome</keyword>
<dbReference type="InterPro" id="IPR003018">
    <property type="entry name" value="GAF"/>
</dbReference>
<name>A0ABQ3XT73_9ACTN</name>
<dbReference type="PANTHER" id="PTHR43102">
    <property type="entry name" value="SLR1143 PROTEIN"/>
    <property type="match status" value="1"/>
</dbReference>
<proteinExistence type="predicted"/>
<evidence type="ECO:0000313" key="3">
    <source>
        <dbReference type="Proteomes" id="UP000612282"/>
    </source>
</evidence>
<organism evidence="2 3">
    <name type="scientific">Actinoplanes couchii</name>
    <dbReference type="NCBI Taxonomy" id="403638"/>
    <lineage>
        <taxon>Bacteria</taxon>
        <taxon>Bacillati</taxon>
        <taxon>Actinomycetota</taxon>
        <taxon>Actinomycetes</taxon>
        <taxon>Micromonosporales</taxon>
        <taxon>Micromonosporaceae</taxon>
        <taxon>Actinoplanes</taxon>
    </lineage>
</organism>
<protein>
    <recommendedName>
        <fullName evidence="1">GAF domain-containing protein</fullName>
    </recommendedName>
</protein>
<dbReference type="Proteomes" id="UP000612282">
    <property type="component" value="Unassembled WGS sequence"/>
</dbReference>
<dbReference type="SUPFAM" id="SSF55781">
    <property type="entry name" value="GAF domain-like"/>
    <property type="match status" value="1"/>
</dbReference>
<reference evidence="2 3" key="1">
    <citation type="submission" date="2021-01" db="EMBL/GenBank/DDBJ databases">
        <title>Whole genome shotgun sequence of Actinoplanes couchii NBRC 106145.</title>
        <authorList>
            <person name="Komaki H."/>
            <person name="Tamura T."/>
        </authorList>
    </citation>
    <scope>NUCLEOTIDE SEQUENCE [LARGE SCALE GENOMIC DNA]</scope>
    <source>
        <strain evidence="2 3">NBRC 106145</strain>
    </source>
</reference>
<accession>A0ABQ3XT73</accession>
<dbReference type="EMBL" id="BOMG01000134">
    <property type="protein sequence ID" value="GID61703.1"/>
    <property type="molecule type" value="Genomic_DNA"/>
</dbReference>
<comment type="caution">
    <text evidence="2">The sequence shown here is derived from an EMBL/GenBank/DDBJ whole genome shotgun (WGS) entry which is preliminary data.</text>
</comment>